<evidence type="ECO:0000313" key="2">
    <source>
        <dbReference type="Proteomes" id="UP001165422"/>
    </source>
</evidence>
<reference evidence="1" key="1">
    <citation type="submission" date="2021-11" db="EMBL/GenBank/DDBJ databases">
        <authorList>
            <person name="Qingchun L."/>
            <person name="Dong Z."/>
            <person name="Zongwei Q."/>
            <person name="Jia Z."/>
            <person name="Duotao L."/>
        </authorList>
    </citation>
    <scope>NUCLEOTIDE SEQUENCE</scope>
    <source>
        <strain evidence="1">WLY-B-L2</strain>
    </source>
</reference>
<organism evidence="1 2">
    <name type="scientific">Clostridium aromativorans</name>
    <dbReference type="NCBI Taxonomy" id="2836848"/>
    <lineage>
        <taxon>Bacteria</taxon>
        <taxon>Bacillati</taxon>
        <taxon>Bacillota</taxon>
        <taxon>Clostridia</taxon>
        <taxon>Eubacteriales</taxon>
        <taxon>Clostridiaceae</taxon>
        <taxon>Clostridium</taxon>
    </lineage>
</organism>
<dbReference type="EMBL" id="JAJJPB010000005">
    <property type="protein sequence ID" value="MCC9294456.1"/>
    <property type="molecule type" value="Genomic_DNA"/>
</dbReference>
<protein>
    <recommendedName>
        <fullName evidence="3">Phage protein</fullName>
    </recommendedName>
</protein>
<comment type="caution">
    <text evidence="1">The sequence shown here is derived from an EMBL/GenBank/DDBJ whole genome shotgun (WGS) entry which is preliminary data.</text>
</comment>
<name>A0ABS8N3S1_9CLOT</name>
<gene>
    <name evidence="1" type="ORF">LN736_06240</name>
</gene>
<keyword evidence="2" id="KW-1185">Reference proteome</keyword>
<dbReference type="Proteomes" id="UP001165422">
    <property type="component" value="Unassembled WGS sequence"/>
</dbReference>
<accession>A0ABS8N3S1</accession>
<proteinExistence type="predicted"/>
<evidence type="ECO:0008006" key="3">
    <source>
        <dbReference type="Google" id="ProtNLM"/>
    </source>
</evidence>
<sequence>MSTTIEIGGTKEKYCTAEEIANFIRADLDTILYDIKVLIEELKDYKGFTDEEVKKFYIEDRTGYLVSSAGIDYLFSAIVDVLKADLLDEDIEGVEE</sequence>
<evidence type="ECO:0000313" key="1">
    <source>
        <dbReference type="EMBL" id="MCC9294456.1"/>
    </source>
</evidence>
<dbReference type="RefSeq" id="WP_229981221.1">
    <property type="nucleotide sequence ID" value="NZ_JAJJPB010000005.1"/>
</dbReference>